<feature type="domain" description="EGF-like" evidence="7">
    <location>
        <begin position="49"/>
        <end position="90"/>
    </location>
</feature>
<evidence type="ECO:0000256" key="5">
    <source>
        <dbReference type="PROSITE-ProRule" id="PRU00076"/>
    </source>
</evidence>
<dbReference type="InterPro" id="IPR000742">
    <property type="entry name" value="EGF"/>
</dbReference>
<dbReference type="InterPro" id="IPR049883">
    <property type="entry name" value="NOTCH1_EGF-like"/>
</dbReference>
<dbReference type="PROSITE" id="PS50026">
    <property type="entry name" value="EGF_3"/>
    <property type="match status" value="2"/>
</dbReference>
<sequence length="388" mass="43397">STCSEDIDECLNNSTCPSALETCNNLNFSYECRCVEGYSRFDPKEQCQDVNECLDPSLNNCEQPKICSNTNGSFTCSCPQGYVDVNGNCQVKFKAFKVRITLVFTYEQTDPRIFDNRTQQFQALAYLVAEALMKIGRRAIGEALLLVKINYFTLGSVIADTDIEIDERHSTNVAADMAKLLRSYLVQGQLTVGNDTANLTKIDYKNETITSSTSLCPIYLLFTTCSMDQECQETNGTVACLLIGDTDRDILIGVAIGVPLFIILVTVVVILIYCCRKKKSEDVPFHLTPPDGSVFSGSLAIRRSGSPAESHSTHLPPDYPETDSILIEDGSRLFHPEQRQSGINESQYSIFWEDMSKMLEPYKNLHIQRPQFNFKQSIDQSSEQESTS</sequence>
<dbReference type="SUPFAM" id="SSF57184">
    <property type="entry name" value="Growth factor receptor domain"/>
    <property type="match status" value="1"/>
</dbReference>
<feature type="transmembrane region" description="Helical" evidence="6">
    <location>
        <begin position="250"/>
        <end position="274"/>
    </location>
</feature>
<dbReference type="AlphaFoldDB" id="A0A0B6YWE9"/>
<evidence type="ECO:0000259" key="7">
    <source>
        <dbReference type="PROSITE" id="PS50026"/>
    </source>
</evidence>
<keyword evidence="1 5" id="KW-0245">EGF-like domain</keyword>
<gene>
    <name evidence="8" type="primary">ORF40034</name>
</gene>
<reference evidence="8" key="1">
    <citation type="submission" date="2014-12" db="EMBL/GenBank/DDBJ databases">
        <title>Insight into the proteome of Arion vulgaris.</title>
        <authorList>
            <person name="Aradska J."/>
            <person name="Bulat T."/>
            <person name="Smidak R."/>
            <person name="Sarate P."/>
            <person name="Gangsoo J."/>
            <person name="Sialana F."/>
            <person name="Bilban M."/>
            <person name="Lubec G."/>
        </authorList>
    </citation>
    <scope>NUCLEOTIDE SEQUENCE</scope>
    <source>
        <tissue evidence="8">Skin</tissue>
    </source>
</reference>
<dbReference type="Pfam" id="PF07645">
    <property type="entry name" value="EGF_CA"/>
    <property type="match status" value="2"/>
</dbReference>
<protein>
    <recommendedName>
        <fullName evidence="7">EGF-like domain-containing protein</fullName>
    </recommendedName>
</protein>
<accession>A0A0B6YWE9</accession>
<proteinExistence type="predicted"/>
<dbReference type="PANTHER" id="PTHR24050:SF28">
    <property type="entry name" value="UROMODULIN-LIKE"/>
    <property type="match status" value="1"/>
</dbReference>
<dbReference type="GO" id="GO:0005509">
    <property type="term" value="F:calcium ion binding"/>
    <property type="evidence" value="ECO:0007669"/>
    <property type="project" value="InterPro"/>
</dbReference>
<evidence type="ECO:0000256" key="2">
    <source>
        <dbReference type="ARBA" id="ARBA00022729"/>
    </source>
</evidence>
<dbReference type="SMART" id="SM00179">
    <property type="entry name" value="EGF_CA"/>
    <property type="match status" value="2"/>
</dbReference>
<dbReference type="FunFam" id="2.10.25.10:FF:000038">
    <property type="entry name" value="Fibrillin 2"/>
    <property type="match status" value="1"/>
</dbReference>
<dbReference type="PANTHER" id="PTHR24050">
    <property type="entry name" value="PA14 DOMAIN-CONTAINING PROTEIN"/>
    <property type="match status" value="1"/>
</dbReference>
<dbReference type="InterPro" id="IPR018097">
    <property type="entry name" value="EGF_Ca-bd_CS"/>
</dbReference>
<evidence type="ECO:0000256" key="1">
    <source>
        <dbReference type="ARBA" id="ARBA00022536"/>
    </source>
</evidence>
<feature type="domain" description="EGF-like" evidence="7">
    <location>
        <begin position="6"/>
        <end position="48"/>
    </location>
</feature>
<name>A0A0B6YWE9_9EUPU</name>
<comment type="caution">
    <text evidence="5">Lacks conserved residue(s) required for the propagation of feature annotation.</text>
</comment>
<dbReference type="Gene3D" id="2.10.25.10">
    <property type="entry name" value="Laminin"/>
    <property type="match status" value="2"/>
</dbReference>
<dbReference type="InterPro" id="IPR000152">
    <property type="entry name" value="EGF-type_Asp/Asn_hydroxyl_site"/>
</dbReference>
<dbReference type="InterPro" id="IPR052235">
    <property type="entry name" value="Nephronectin_domain"/>
</dbReference>
<dbReference type="EMBL" id="HACG01013799">
    <property type="protein sequence ID" value="CEK60664.1"/>
    <property type="molecule type" value="Transcribed_RNA"/>
</dbReference>
<dbReference type="PROSITE" id="PS01187">
    <property type="entry name" value="EGF_CA"/>
    <property type="match status" value="1"/>
</dbReference>
<dbReference type="SMART" id="SM00181">
    <property type="entry name" value="EGF"/>
    <property type="match status" value="2"/>
</dbReference>
<dbReference type="PROSITE" id="PS01186">
    <property type="entry name" value="EGF_2"/>
    <property type="match status" value="2"/>
</dbReference>
<keyword evidence="6" id="KW-0472">Membrane</keyword>
<dbReference type="InterPro" id="IPR001881">
    <property type="entry name" value="EGF-like_Ca-bd_dom"/>
</dbReference>
<evidence type="ECO:0000256" key="3">
    <source>
        <dbReference type="ARBA" id="ARBA00022737"/>
    </source>
</evidence>
<dbReference type="CDD" id="cd00054">
    <property type="entry name" value="EGF_CA"/>
    <property type="match status" value="2"/>
</dbReference>
<keyword evidence="6" id="KW-0812">Transmembrane</keyword>
<evidence type="ECO:0000256" key="6">
    <source>
        <dbReference type="SAM" id="Phobius"/>
    </source>
</evidence>
<evidence type="ECO:0000313" key="8">
    <source>
        <dbReference type="EMBL" id="CEK60664.1"/>
    </source>
</evidence>
<dbReference type="PROSITE" id="PS00010">
    <property type="entry name" value="ASX_HYDROXYL"/>
    <property type="match status" value="2"/>
</dbReference>
<keyword evidence="3" id="KW-0677">Repeat</keyword>
<evidence type="ECO:0000256" key="4">
    <source>
        <dbReference type="ARBA" id="ARBA00023157"/>
    </source>
</evidence>
<keyword evidence="2" id="KW-0732">Signal</keyword>
<feature type="non-terminal residue" evidence="8">
    <location>
        <position position="388"/>
    </location>
</feature>
<keyword evidence="4" id="KW-1015">Disulfide bond</keyword>
<dbReference type="InterPro" id="IPR009030">
    <property type="entry name" value="Growth_fac_rcpt_cys_sf"/>
</dbReference>
<organism evidence="8">
    <name type="scientific">Arion vulgaris</name>
    <dbReference type="NCBI Taxonomy" id="1028688"/>
    <lineage>
        <taxon>Eukaryota</taxon>
        <taxon>Metazoa</taxon>
        <taxon>Spiralia</taxon>
        <taxon>Lophotrochozoa</taxon>
        <taxon>Mollusca</taxon>
        <taxon>Gastropoda</taxon>
        <taxon>Heterobranchia</taxon>
        <taxon>Euthyneura</taxon>
        <taxon>Panpulmonata</taxon>
        <taxon>Eupulmonata</taxon>
        <taxon>Stylommatophora</taxon>
        <taxon>Helicina</taxon>
        <taxon>Arionoidea</taxon>
        <taxon>Arionidae</taxon>
        <taxon>Arion</taxon>
    </lineage>
</organism>
<keyword evidence="6" id="KW-1133">Transmembrane helix</keyword>
<feature type="non-terminal residue" evidence="8">
    <location>
        <position position="1"/>
    </location>
</feature>